<feature type="compositionally biased region" description="Basic residues" evidence="8">
    <location>
        <begin position="1"/>
        <end position="14"/>
    </location>
</feature>
<keyword evidence="2" id="KW-0963">Cytoplasm</keyword>
<evidence type="ECO:0000256" key="4">
    <source>
        <dbReference type="ARBA" id="ARBA00022679"/>
    </source>
</evidence>
<feature type="binding site" evidence="7">
    <location>
        <begin position="140"/>
        <end position="146"/>
    </location>
    <ligand>
        <name>S-adenosyl-L-methionine</name>
        <dbReference type="ChEBI" id="CHEBI:59789"/>
    </ligand>
</feature>
<evidence type="ECO:0000256" key="1">
    <source>
        <dbReference type="ARBA" id="ARBA00007494"/>
    </source>
</evidence>
<dbReference type="EMBL" id="LGGI01000026">
    <property type="protein sequence ID" value="KUK67247.1"/>
    <property type="molecule type" value="Genomic_DNA"/>
</dbReference>
<dbReference type="CDD" id="cd02440">
    <property type="entry name" value="AdoMet_MTases"/>
    <property type="match status" value="1"/>
</dbReference>
<keyword evidence="3 7" id="KW-0489">Methyltransferase</keyword>
<dbReference type="PROSITE" id="PS51686">
    <property type="entry name" value="SAM_MT_RSMB_NOP"/>
    <property type="match status" value="1"/>
</dbReference>
<dbReference type="InterPro" id="IPR049560">
    <property type="entry name" value="MeTrfase_RsmB-F_NOP2_cat"/>
</dbReference>
<evidence type="ECO:0000256" key="7">
    <source>
        <dbReference type="PROSITE-ProRule" id="PRU01023"/>
    </source>
</evidence>
<proteinExistence type="inferred from homology"/>
<dbReference type="GO" id="GO:0006396">
    <property type="term" value="P:RNA processing"/>
    <property type="evidence" value="ECO:0007669"/>
    <property type="project" value="InterPro"/>
</dbReference>
<organism evidence="10 11">
    <name type="scientific">candidate division WS6 bacterium 36_33</name>
    <dbReference type="NCBI Taxonomy" id="1641388"/>
    <lineage>
        <taxon>Bacteria</taxon>
        <taxon>Candidatus Dojkabacteria</taxon>
    </lineage>
</organism>
<feature type="binding site" evidence="7">
    <location>
        <position position="209"/>
    </location>
    <ligand>
        <name>S-adenosyl-L-methionine</name>
        <dbReference type="ChEBI" id="CHEBI:59789"/>
    </ligand>
</feature>
<evidence type="ECO:0000313" key="11">
    <source>
        <dbReference type="Proteomes" id="UP000053469"/>
    </source>
</evidence>
<dbReference type="InterPro" id="IPR023267">
    <property type="entry name" value="RCMT"/>
</dbReference>
<feature type="binding site" evidence="7">
    <location>
        <position position="191"/>
    </location>
    <ligand>
        <name>S-adenosyl-L-methionine</name>
        <dbReference type="ChEBI" id="CHEBI:59789"/>
    </ligand>
</feature>
<comment type="similarity">
    <text evidence="1 7">Belongs to the class I-like SAM-binding methyltransferase superfamily. RsmB/NOP family.</text>
</comment>
<keyword evidence="6 7" id="KW-0694">RNA-binding</keyword>
<dbReference type="PANTHER" id="PTHR22807:SF30">
    <property type="entry name" value="28S RRNA (CYTOSINE(4447)-C(5))-METHYLTRANSFERASE-RELATED"/>
    <property type="match status" value="1"/>
</dbReference>
<dbReference type="PRINTS" id="PR02008">
    <property type="entry name" value="RCMTFAMILY"/>
</dbReference>
<dbReference type="SUPFAM" id="SSF53335">
    <property type="entry name" value="S-adenosyl-L-methionine-dependent methyltransferases"/>
    <property type="match status" value="1"/>
</dbReference>
<dbReference type="Proteomes" id="UP000053469">
    <property type="component" value="Unassembled WGS sequence"/>
</dbReference>
<feature type="active site" description="Nucleophile" evidence="7">
    <location>
        <position position="263"/>
    </location>
</feature>
<dbReference type="InterPro" id="IPR029063">
    <property type="entry name" value="SAM-dependent_MTases_sf"/>
</dbReference>
<dbReference type="PANTHER" id="PTHR22807">
    <property type="entry name" value="NOP2 YEAST -RELATED NOL1/NOP2/FMU SUN DOMAIN-CONTAINING"/>
    <property type="match status" value="1"/>
</dbReference>
<name>A0A101GZD1_9BACT</name>
<accession>A0A101GZD1</accession>
<feature type="binding site" evidence="7">
    <location>
        <position position="164"/>
    </location>
    <ligand>
        <name>S-adenosyl-L-methionine</name>
        <dbReference type="ChEBI" id="CHEBI:59789"/>
    </ligand>
</feature>
<dbReference type="PATRIC" id="fig|1641388.3.peg.206"/>
<dbReference type="GO" id="GO:0008757">
    <property type="term" value="F:S-adenosylmethionine-dependent methyltransferase activity"/>
    <property type="evidence" value="ECO:0007669"/>
    <property type="project" value="InterPro"/>
</dbReference>
<evidence type="ECO:0000313" key="10">
    <source>
        <dbReference type="EMBL" id="KUK67247.1"/>
    </source>
</evidence>
<gene>
    <name evidence="10" type="ORF">XD87_0244</name>
</gene>
<sequence>MKNRSNYNKPRKNQHSYNKPKEKREFYTKENIFVSRMASILLLPKSKIVPLFSQRAKTTIRLNPLKGDVKKTKNSLIKKGYDLEQIPWEENTYFVLNQDKNEVSQSREYDEGKFYIQNLSSILASILLEPKKGERILDMCAAPGSKTTHIAALTDNQAEIIANDSEISRVNSLNRVIDQFGVKNCKVTLSDGEDFGKKYPVSFDKVLLDAPCSGEGMIYMRGPKPLRFWSIQKVNRYSQIQRKLIESAFLTLNHGGTMIYSTCTLEPEENEGVVTYLLGKYPNARIEEINPHQSIKHEKGITKWSGNKYHPTVKNSIRIIPSSEMMGFYIAKIFKE</sequence>
<dbReference type="InterPro" id="IPR018314">
    <property type="entry name" value="RsmB/NOL1/NOP2-like_CS"/>
</dbReference>
<dbReference type="GO" id="GO:0001510">
    <property type="term" value="P:RNA methylation"/>
    <property type="evidence" value="ECO:0007669"/>
    <property type="project" value="InterPro"/>
</dbReference>
<dbReference type="InterPro" id="IPR011023">
    <property type="entry name" value="Nop2p"/>
</dbReference>
<keyword evidence="4 7" id="KW-0808">Transferase</keyword>
<feature type="region of interest" description="Disordered" evidence="8">
    <location>
        <begin position="1"/>
        <end position="21"/>
    </location>
</feature>
<feature type="domain" description="SAM-dependent MTase RsmB/NOP-type" evidence="9">
    <location>
        <begin position="48"/>
        <end position="336"/>
    </location>
</feature>
<evidence type="ECO:0000256" key="6">
    <source>
        <dbReference type="ARBA" id="ARBA00022884"/>
    </source>
</evidence>
<dbReference type="Pfam" id="PF17125">
    <property type="entry name" value="Methyltr_RsmF_N"/>
    <property type="match status" value="1"/>
</dbReference>
<dbReference type="InterPro" id="IPR001678">
    <property type="entry name" value="MeTrfase_RsmB-F_NOP2_dom"/>
</dbReference>
<evidence type="ECO:0000259" key="9">
    <source>
        <dbReference type="PROSITE" id="PS51686"/>
    </source>
</evidence>
<dbReference type="Gene3D" id="3.40.50.150">
    <property type="entry name" value="Vaccinia Virus protein VP39"/>
    <property type="match status" value="1"/>
</dbReference>
<dbReference type="Gene3D" id="3.30.70.1170">
    <property type="entry name" value="Sun protein, domain 3"/>
    <property type="match status" value="1"/>
</dbReference>
<dbReference type="GO" id="GO:0003723">
    <property type="term" value="F:RNA binding"/>
    <property type="evidence" value="ECO:0007669"/>
    <property type="project" value="UniProtKB-UniRule"/>
</dbReference>
<keyword evidence="5 7" id="KW-0949">S-adenosyl-L-methionine</keyword>
<dbReference type="NCBIfam" id="TIGR00446">
    <property type="entry name" value="nop2p"/>
    <property type="match status" value="1"/>
</dbReference>
<comment type="caution">
    <text evidence="10">The sequence shown here is derived from an EMBL/GenBank/DDBJ whole genome shotgun (WGS) entry which is preliminary data.</text>
</comment>
<evidence type="ECO:0000256" key="5">
    <source>
        <dbReference type="ARBA" id="ARBA00022691"/>
    </source>
</evidence>
<dbReference type="PROSITE" id="PS01153">
    <property type="entry name" value="NOL1_NOP2_SUN"/>
    <property type="match status" value="1"/>
</dbReference>
<evidence type="ECO:0000256" key="2">
    <source>
        <dbReference type="ARBA" id="ARBA00022490"/>
    </source>
</evidence>
<dbReference type="Pfam" id="PF01189">
    <property type="entry name" value="Methyltr_RsmB-F"/>
    <property type="match status" value="1"/>
</dbReference>
<dbReference type="GO" id="GO:0008173">
    <property type="term" value="F:RNA methyltransferase activity"/>
    <property type="evidence" value="ECO:0007669"/>
    <property type="project" value="InterPro"/>
</dbReference>
<evidence type="ECO:0000256" key="8">
    <source>
        <dbReference type="SAM" id="MobiDB-lite"/>
    </source>
</evidence>
<dbReference type="AlphaFoldDB" id="A0A101GZD1"/>
<dbReference type="InterPro" id="IPR031341">
    <property type="entry name" value="Methyltr_RsmF_N"/>
</dbReference>
<reference evidence="11" key="1">
    <citation type="journal article" date="2015" name="MBio">
        <title>Genome-Resolved Metagenomic Analysis Reveals Roles for Candidate Phyla and Other Microbial Community Members in Biogeochemical Transformations in Oil Reservoirs.</title>
        <authorList>
            <person name="Hu P."/>
            <person name="Tom L."/>
            <person name="Singh A."/>
            <person name="Thomas B.C."/>
            <person name="Baker B.J."/>
            <person name="Piceno Y.M."/>
            <person name="Andersen G.L."/>
            <person name="Banfield J.F."/>
        </authorList>
    </citation>
    <scope>NUCLEOTIDE SEQUENCE [LARGE SCALE GENOMIC DNA]</scope>
</reference>
<protein>
    <submittedName>
        <fullName evidence="10">RNA methylase, NOL1/NOP2/sun family</fullName>
    </submittedName>
</protein>
<evidence type="ECO:0000256" key="3">
    <source>
        <dbReference type="ARBA" id="ARBA00022603"/>
    </source>
</evidence>